<evidence type="ECO:0000313" key="4">
    <source>
        <dbReference type="EMBL" id="VFK63167.1"/>
    </source>
</evidence>
<dbReference type="EMBL" id="CAADFX010000095">
    <property type="protein sequence ID" value="VFK59079.1"/>
    <property type="molecule type" value="Genomic_DNA"/>
</dbReference>
<dbReference type="EMBL" id="CAADFY010000089">
    <property type="protein sequence ID" value="VFK56509.1"/>
    <property type="molecule type" value="Genomic_DNA"/>
</dbReference>
<sequence length="85" mass="9457">MSHPLAGPCQQGKQNPRESSMRFLARKLTELDPGNTSWQRDLSVSHSKIGNMHRANGDEAKALAAYQEGLVIARKLTELDTLRVQ</sequence>
<name>A0A451AAW0_9GAMM</name>
<accession>A0A451AAW0</accession>
<evidence type="ECO:0000256" key="1">
    <source>
        <dbReference type="SAM" id="MobiDB-lite"/>
    </source>
</evidence>
<proteinExistence type="predicted"/>
<reference evidence="4" key="1">
    <citation type="submission" date="2019-02" db="EMBL/GenBank/DDBJ databases">
        <authorList>
            <person name="Gruber-Vodicka R. H."/>
            <person name="Seah K. B. B."/>
        </authorList>
    </citation>
    <scope>NUCLEOTIDE SEQUENCE</scope>
    <source>
        <strain evidence="3">BECK_BY1</strain>
        <strain evidence="4">BECK_BY2</strain>
        <strain evidence="2">BECK_BY3</strain>
    </source>
</reference>
<protein>
    <recommendedName>
        <fullName evidence="5">Tetratricopeptide repeat-containing protein</fullName>
    </recommendedName>
</protein>
<evidence type="ECO:0000313" key="2">
    <source>
        <dbReference type="EMBL" id="VFK56509.1"/>
    </source>
</evidence>
<gene>
    <name evidence="3" type="ORF">BECKTUN1418D_GA0071000_10953</name>
    <name evidence="4" type="ORF">BECKTUN1418E_GA0071001_10904</name>
    <name evidence="2" type="ORF">BECKTUN1418F_GA0071002_10894</name>
</gene>
<dbReference type="AlphaFoldDB" id="A0A451AAW0"/>
<evidence type="ECO:0008006" key="5">
    <source>
        <dbReference type="Google" id="ProtNLM"/>
    </source>
</evidence>
<feature type="region of interest" description="Disordered" evidence="1">
    <location>
        <begin position="1"/>
        <end position="20"/>
    </location>
</feature>
<organism evidence="4">
    <name type="scientific">Candidatus Kentrum sp. TUN</name>
    <dbReference type="NCBI Taxonomy" id="2126343"/>
    <lineage>
        <taxon>Bacteria</taxon>
        <taxon>Pseudomonadati</taxon>
        <taxon>Pseudomonadota</taxon>
        <taxon>Gammaproteobacteria</taxon>
        <taxon>Candidatus Kentrum</taxon>
    </lineage>
</organism>
<dbReference type="EMBL" id="CAADFV010000090">
    <property type="protein sequence ID" value="VFK63167.1"/>
    <property type="molecule type" value="Genomic_DNA"/>
</dbReference>
<evidence type="ECO:0000313" key="3">
    <source>
        <dbReference type="EMBL" id="VFK59079.1"/>
    </source>
</evidence>